<proteinExistence type="inferred from homology"/>
<dbReference type="PANTHER" id="PTHR33694:SF1">
    <property type="entry name" value="UDP-3-O-ACYL-N-ACETYLGLUCOSAMINE DEACETYLASE 1, MITOCHONDRIAL-RELATED"/>
    <property type="match status" value="1"/>
</dbReference>
<comment type="function">
    <text evidence="12">Involved in the biosynthesis of lipid A, a phosphorylated glycolipid that in bacteria anchors the lipopolysaccharide to the outer membrane of the cell. Lipid A-like molecules in plants may serve as structural components of the outer membranes of mitochondria and/or chloroplasts, or may be involved in signal transduction or plant defense responses.</text>
</comment>
<evidence type="ECO:0000256" key="10">
    <source>
        <dbReference type="ARBA" id="ARBA00023098"/>
    </source>
</evidence>
<evidence type="ECO:0000256" key="2">
    <source>
        <dbReference type="ARBA" id="ARBA00005002"/>
    </source>
</evidence>
<keyword evidence="9" id="KW-0862">Zinc</keyword>
<dbReference type="InterPro" id="IPR020568">
    <property type="entry name" value="Ribosomal_Su5_D2-typ_SF"/>
</dbReference>
<evidence type="ECO:0000256" key="3">
    <source>
        <dbReference type="ARBA" id="ARBA00006170"/>
    </source>
</evidence>
<evidence type="ECO:0000256" key="8">
    <source>
        <dbReference type="ARBA" id="ARBA00022801"/>
    </source>
</evidence>
<dbReference type="OMA" id="IVFYRSD"/>
<comment type="similarity">
    <text evidence="3">Belongs to the LpxC family.</text>
</comment>
<accession>A0A8T2UQY3</accession>
<comment type="cofactor">
    <cofactor evidence="1">
        <name>Zn(2+)</name>
        <dbReference type="ChEBI" id="CHEBI:29105"/>
    </cofactor>
</comment>
<protein>
    <recommendedName>
        <fullName evidence="4">UDP-3-O-acyl-N-acetylglucosamine deacetylase</fullName>
        <ecNumber evidence="4">3.5.1.108</ecNumber>
    </recommendedName>
</protein>
<evidence type="ECO:0000313" key="13">
    <source>
        <dbReference type="EMBL" id="KAH7437158.1"/>
    </source>
</evidence>
<dbReference type="NCBIfam" id="TIGR00325">
    <property type="entry name" value="lpxC"/>
    <property type="match status" value="1"/>
</dbReference>
<evidence type="ECO:0000256" key="9">
    <source>
        <dbReference type="ARBA" id="ARBA00022833"/>
    </source>
</evidence>
<keyword evidence="14" id="KW-1185">Reference proteome</keyword>
<keyword evidence="7" id="KW-0479">Metal-binding</keyword>
<dbReference type="EC" id="3.5.1.108" evidence="4"/>
<dbReference type="GO" id="GO:0005739">
    <property type="term" value="C:mitochondrion"/>
    <property type="evidence" value="ECO:0007669"/>
    <property type="project" value="UniProtKB-ARBA"/>
</dbReference>
<evidence type="ECO:0000313" key="14">
    <source>
        <dbReference type="Proteomes" id="UP000825935"/>
    </source>
</evidence>
<reference evidence="13" key="1">
    <citation type="submission" date="2021-08" db="EMBL/GenBank/DDBJ databases">
        <title>WGS assembly of Ceratopteris richardii.</title>
        <authorList>
            <person name="Marchant D.B."/>
            <person name="Chen G."/>
            <person name="Jenkins J."/>
            <person name="Shu S."/>
            <person name="Leebens-Mack J."/>
            <person name="Grimwood J."/>
            <person name="Schmutz J."/>
            <person name="Soltis P."/>
            <person name="Soltis D."/>
            <person name="Chen Z.-H."/>
        </authorList>
    </citation>
    <scope>NUCLEOTIDE SEQUENCE</scope>
    <source>
        <strain evidence="13">Whitten #5841</strain>
        <tissue evidence="13">Leaf</tissue>
    </source>
</reference>
<evidence type="ECO:0000256" key="4">
    <source>
        <dbReference type="ARBA" id="ARBA00012745"/>
    </source>
</evidence>
<dbReference type="InterPro" id="IPR011334">
    <property type="entry name" value="UDP-acyl_GlcNac_deAcase_C"/>
</dbReference>
<dbReference type="InterPro" id="IPR004463">
    <property type="entry name" value="UDP-acyl_GlcNac_deAcase"/>
</dbReference>
<comment type="catalytic activity">
    <reaction evidence="11">
        <text>a UDP-3-O-[(3R)-3-hydroxyacyl]-N-acetyl-alpha-D-glucosamine + H2O = a UDP-3-O-[(3R)-3-hydroxyacyl]-alpha-D-glucosamine + acetate</text>
        <dbReference type="Rhea" id="RHEA:67816"/>
        <dbReference type="ChEBI" id="CHEBI:15377"/>
        <dbReference type="ChEBI" id="CHEBI:30089"/>
        <dbReference type="ChEBI" id="CHEBI:137740"/>
        <dbReference type="ChEBI" id="CHEBI:173225"/>
        <dbReference type="EC" id="3.5.1.108"/>
    </reaction>
</comment>
<dbReference type="GO" id="GO:0046872">
    <property type="term" value="F:metal ion binding"/>
    <property type="evidence" value="ECO:0007669"/>
    <property type="project" value="UniProtKB-KW"/>
</dbReference>
<keyword evidence="8" id="KW-0378">Hydrolase</keyword>
<dbReference type="GO" id="GO:0103117">
    <property type="term" value="F:UDP-3-O-acyl-N-acetylglucosamine deacetylase activity"/>
    <property type="evidence" value="ECO:0007669"/>
    <property type="project" value="UniProtKB-EC"/>
</dbReference>
<dbReference type="SUPFAM" id="SSF54211">
    <property type="entry name" value="Ribosomal protein S5 domain 2-like"/>
    <property type="match status" value="2"/>
</dbReference>
<organism evidence="13 14">
    <name type="scientific">Ceratopteris richardii</name>
    <name type="common">Triangle waterfern</name>
    <dbReference type="NCBI Taxonomy" id="49495"/>
    <lineage>
        <taxon>Eukaryota</taxon>
        <taxon>Viridiplantae</taxon>
        <taxon>Streptophyta</taxon>
        <taxon>Embryophyta</taxon>
        <taxon>Tracheophyta</taxon>
        <taxon>Polypodiopsida</taxon>
        <taxon>Polypodiidae</taxon>
        <taxon>Polypodiales</taxon>
        <taxon>Pteridineae</taxon>
        <taxon>Pteridaceae</taxon>
        <taxon>Parkerioideae</taxon>
        <taxon>Ceratopteris</taxon>
    </lineage>
</organism>
<dbReference type="OrthoDB" id="10265200at2759"/>
<dbReference type="EMBL" id="CM035410">
    <property type="protein sequence ID" value="KAH7437158.1"/>
    <property type="molecule type" value="Genomic_DNA"/>
</dbReference>
<dbReference type="GO" id="GO:2001289">
    <property type="term" value="P:lipid X metabolic process"/>
    <property type="evidence" value="ECO:0007669"/>
    <property type="project" value="UniProtKB-ARBA"/>
</dbReference>
<evidence type="ECO:0000256" key="6">
    <source>
        <dbReference type="ARBA" id="ARBA00022556"/>
    </source>
</evidence>
<dbReference type="PANTHER" id="PTHR33694">
    <property type="entry name" value="UDP-3-O-ACYL-N-ACETYLGLUCOSAMINE DEACETYLASE 1, MITOCHONDRIAL-RELATED"/>
    <property type="match status" value="1"/>
</dbReference>
<name>A0A8T2UQY3_CERRI</name>
<sequence length="332" mass="36559">MIAFFRCCRSSHLIKRSSTSLFSTASSQPGDFQRTLLNAVSRSGIGLHTGITAQVRLLPAPAGVGRYFVHLSDDGQTKEEEVQVPASIHSVKETNLSTCIGQGDVRIRTIEHLLSALEGLGVHNCRIEIHGGNEVPLLDGSAKTWVDAIHEAGITFALDDKGDKLEHINFSLMEPVYVSKGDSFVAAFPSQDLRITYGIDFCEVPAIRNQWFSIHLDKDSTYMREISPARTFCIREQIEKMRAAGLIKGGSMDNAIICSMSNGWLNPPLRFTDEPCRHKLLDLIGDLALCSENGNPGLPIAHIVAFKASHWLHIEFGNALLKAKMNQHRGSK</sequence>
<evidence type="ECO:0000256" key="11">
    <source>
        <dbReference type="ARBA" id="ARBA00024535"/>
    </source>
</evidence>
<evidence type="ECO:0000256" key="12">
    <source>
        <dbReference type="ARBA" id="ARBA00024987"/>
    </source>
</evidence>
<dbReference type="GO" id="GO:0016020">
    <property type="term" value="C:membrane"/>
    <property type="evidence" value="ECO:0007669"/>
    <property type="project" value="GOC"/>
</dbReference>
<gene>
    <name evidence="13" type="ORF">KP509_05G059100</name>
</gene>
<comment type="pathway">
    <text evidence="2">Glycolipid biosynthesis; lipid IV(A) biosynthesis; lipid IV(A) from (3R)-3-hydroxytetradecanoyl-[acyl-carrier-protein] and UDP-N-acetyl-alpha-D-glucosamine: step 2/6.</text>
</comment>
<keyword evidence="10" id="KW-0443">Lipid metabolism</keyword>
<dbReference type="AlphaFoldDB" id="A0A8T2UQY3"/>
<dbReference type="Proteomes" id="UP000825935">
    <property type="component" value="Chromosome 5"/>
</dbReference>
<dbReference type="Pfam" id="PF03331">
    <property type="entry name" value="LpxC"/>
    <property type="match status" value="1"/>
</dbReference>
<comment type="caution">
    <text evidence="13">The sequence shown here is derived from an EMBL/GenBank/DDBJ whole genome shotgun (WGS) entry which is preliminary data.</text>
</comment>
<keyword evidence="5" id="KW-0444">Lipid biosynthesis</keyword>
<evidence type="ECO:0000256" key="7">
    <source>
        <dbReference type="ARBA" id="ARBA00022723"/>
    </source>
</evidence>
<evidence type="ECO:0000256" key="5">
    <source>
        <dbReference type="ARBA" id="ARBA00022516"/>
    </source>
</evidence>
<dbReference type="InterPro" id="IPR015870">
    <property type="entry name" value="UDP-acyl_N-AcGlcN_deAcase_N"/>
</dbReference>
<dbReference type="Gene3D" id="3.30.230.20">
    <property type="entry name" value="lpxc deacetylase, domain 1"/>
    <property type="match status" value="1"/>
</dbReference>
<dbReference type="GO" id="GO:0009245">
    <property type="term" value="P:lipid A biosynthetic process"/>
    <property type="evidence" value="ECO:0007669"/>
    <property type="project" value="UniProtKB-KW"/>
</dbReference>
<keyword evidence="6" id="KW-0441">Lipid A biosynthesis</keyword>
<evidence type="ECO:0000256" key="1">
    <source>
        <dbReference type="ARBA" id="ARBA00001947"/>
    </source>
</evidence>
<dbReference type="Gene3D" id="3.30.1700.10">
    <property type="entry name" value="lpxc deacetylase, domain 2"/>
    <property type="match status" value="1"/>
</dbReference>
<dbReference type="HAMAP" id="MF_00388">
    <property type="entry name" value="LpxC"/>
    <property type="match status" value="1"/>
</dbReference>